<gene>
    <name evidence="3" type="ORF">A2U01_0012213</name>
</gene>
<dbReference type="InterPro" id="IPR044974">
    <property type="entry name" value="Disease_R_plants"/>
</dbReference>
<proteinExistence type="predicted"/>
<dbReference type="EMBL" id="LXQA010020094">
    <property type="protein sequence ID" value="MCH91287.1"/>
    <property type="molecule type" value="Genomic_DNA"/>
</dbReference>
<accession>A0A392MUW3</accession>
<reference evidence="3 4" key="1">
    <citation type="journal article" date="2018" name="Front. Plant Sci.">
        <title>Red Clover (Trifolium pratense) and Zigzag Clover (T. medium) - A Picture of Genomic Similarities and Differences.</title>
        <authorList>
            <person name="Dluhosova J."/>
            <person name="Istvanek J."/>
            <person name="Nedelnik J."/>
            <person name="Repkova J."/>
        </authorList>
    </citation>
    <scope>NUCLEOTIDE SEQUENCE [LARGE SCALE GENOMIC DNA]</scope>
    <source>
        <strain evidence="4">cv. 10/8</strain>
        <tissue evidence="3">Leaf</tissue>
    </source>
</reference>
<feature type="domain" description="TIR" evidence="2">
    <location>
        <begin position="14"/>
        <end position="180"/>
    </location>
</feature>
<dbReference type="PANTHER" id="PTHR11017">
    <property type="entry name" value="LEUCINE-RICH REPEAT-CONTAINING PROTEIN"/>
    <property type="match status" value="1"/>
</dbReference>
<evidence type="ECO:0000259" key="2">
    <source>
        <dbReference type="PROSITE" id="PS50104"/>
    </source>
</evidence>
<dbReference type="PROSITE" id="PS50104">
    <property type="entry name" value="TIR"/>
    <property type="match status" value="1"/>
</dbReference>
<dbReference type="Gene3D" id="3.40.50.10140">
    <property type="entry name" value="Toll/interleukin-1 receptor homology (TIR) domain"/>
    <property type="match status" value="1"/>
</dbReference>
<dbReference type="AlphaFoldDB" id="A0A392MUW3"/>
<comment type="caution">
    <text evidence="3">The sequence shown here is derived from an EMBL/GenBank/DDBJ whole genome shotgun (WGS) entry which is preliminary data.</text>
</comment>
<dbReference type="GO" id="GO:0006952">
    <property type="term" value="P:defense response"/>
    <property type="evidence" value="ECO:0007669"/>
    <property type="project" value="InterPro"/>
</dbReference>
<dbReference type="Pfam" id="PF01582">
    <property type="entry name" value="TIR"/>
    <property type="match status" value="1"/>
</dbReference>
<feature type="non-terminal residue" evidence="3">
    <location>
        <position position="286"/>
    </location>
</feature>
<keyword evidence="1" id="KW-0520">NAD</keyword>
<dbReference type="PANTHER" id="PTHR11017:SF243">
    <property type="entry name" value="ADP-RIBOSYL CYCLASE_CYCLIC ADP-RIBOSE HYDROLASE"/>
    <property type="match status" value="1"/>
</dbReference>
<dbReference type="SUPFAM" id="SSF52200">
    <property type="entry name" value="Toll/Interleukin receptor TIR domain"/>
    <property type="match status" value="1"/>
</dbReference>
<organism evidence="3 4">
    <name type="scientific">Trifolium medium</name>
    <dbReference type="NCBI Taxonomy" id="97028"/>
    <lineage>
        <taxon>Eukaryota</taxon>
        <taxon>Viridiplantae</taxon>
        <taxon>Streptophyta</taxon>
        <taxon>Embryophyta</taxon>
        <taxon>Tracheophyta</taxon>
        <taxon>Spermatophyta</taxon>
        <taxon>Magnoliopsida</taxon>
        <taxon>eudicotyledons</taxon>
        <taxon>Gunneridae</taxon>
        <taxon>Pentapetalae</taxon>
        <taxon>rosids</taxon>
        <taxon>fabids</taxon>
        <taxon>Fabales</taxon>
        <taxon>Fabaceae</taxon>
        <taxon>Papilionoideae</taxon>
        <taxon>50 kb inversion clade</taxon>
        <taxon>NPAAA clade</taxon>
        <taxon>Hologalegina</taxon>
        <taxon>IRL clade</taxon>
        <taxon>Trifolieae</taxon>
        <taxon>Trifolium</taxon>
    </lineage>
</organism>
<dbReference type="SMART" id="SM00255">
    <property type="entry name" value="TIR"/>
    <property type="match status" value="1"/>
</dbReference>
<sequence>MATMQQTISASSSKKFDVFISFHGKDTRRKFTSHLYDALSNKVRTFIDENELEKGDDISSTLIKAIEEVYASLVIFSENYASSIWCLNELVKILECKKDQGQIVIPVFYEIDPSHVRNQVGSYGQAFEKHEQDLRHNKDKLQKWRNALTEAANLSGWHSQNYRIESNFIKEIVEDILKKLNRKHPSEVDKKFVGIEKKYEETELLTKIGSNDVRTLALCGIGGNGIRKTTLAKDLYVKLFSKFNKPKEESVSRVQEQKNKFVFFEGSSYNFDLEDLLRASAEVLGK</sequence>
<name>A0A392MUW3_9FABA</name>
<dbReference type="GO" id="GO:0007165">
    <property type="term" value="P:signal transduction"/>
    <property type="evidence" value="ECO:0007669"/>
    <property type="project" value="InterPro"/>
</dbReference>
<evidence type="ECO:0000256" key="1">
    <source>
        <dbReference type="ARBA" id="ARBA00023027"/>
    </source>
</evidence>
<evidence type="ECO:0000313" key="3">
    <source>
        <dbReference type="EMBL" id="MCH91287.1"/>
    </source>
</evidence>
<protein>
    <submittedName>
        <fullName evidence="3">TMV resistance protein N-like</fullName>
    </submittedName>
</protein>
<dbReference type="InterPro" id="IPR000157">
    <property type="entry name" value="TIR_dom"/>
</dbReference>
<keyword evidence="4" id="KW-1185">Reference proteome</keyword>
<dbReference type="Proteomes" id="UP000265520">
    <property type="component" value="Unassembled WGS sequence"/>
</dbReference>
<evidence type="ECO:0000313" key="4">
    <source>
        <dbReference type="Proteomes" id="UP000265520"/>
    </source>
</evidence>
<dbReference type="FunFam" id="3.40.50.10140:FF:000007">
    <property type="entry name" value="Disease resistance protein (TIR-NBS-LRR class)"/>
    <property type="match status" value="1"/>
</dbReference>
<dbReference type="InterPro" id="IPR035897">
    <property type="entry name" value="Toll_tir_struct_dom_sf"/>
</dbReference>